<evidence type="ECO:0000256" key="1">
    <source>
        <dbReference type="SAM" id="Phobius"/>
    </source>
</evidence>
<dbReference type="PANTHER" id="PTHR37810">
    <property type="entry name" value="IMMUNITY PROTEIN SDPI"/>
    <property type="match status" value="1"/>
</dbReference>
<reference evidence="3 4" key="1">
    <citation type="submission" date="2017-07" db="EMBL/GenBank/DDBJ databases">
        <title>Mechanisms for carbon and nitrogen cycling indicate functional differentiation within the Candidate Phyla Radiation.</title>
        <authorList>
            <person name="Danczak R.E."/>
            <person name="Johnston M.D."/>
            <person name="Kenah C."/>
            <person name="Slattery M."/>
            <person name="Wrighton K.C."/>
            <person name="Wilkins M.J."/>
        </authorList>
    </citation>
    <scope>NUCLEOTIDE SEQUENCE [LARGE SCALE GENOMIC DNA]</scope>
    <source>
        <strain evidence="3">Licking1014_7</strain>
    </source>
</reference>
<dbReference type="EMBL" id="VMGK01000009">
    <property type="protein sequence ID" value="TSC92976.1"/>
    <property type="molecule type" value="Genomic_DNA"/>
</dbReference>
<proteinExistence type="predicted"/>
<feature type="transmembrane region" description="Helical" evidence="1">
    <location>
        <begin position="51"/>
        <end position="76"/>
    </location>
</feature>
<dbReference type="InterPro" id="IPR026272">
    <property type="entry name" value="SdpI"/>
</dbReference>
<evidence type="ECO:0000313" key="3">
    <source>
        <dbReference type="EMBL" id="TSC92976.1"/>
    </source>
</evidence>
<dbReference type="Proteomes" id="UP000315689">
    <property type="component" value="Unassembled WGS sequence"/>
</dbReference>
<evidence type="ECO:0000259" key="2">
    <source>
        <dbReference type="Pfam" id="PF07853"/>
    </source>
</evidence>
<organism evidence="3 4">
    <name type="scientific">Candidatus Berkelbacteria bacterium Licking1014_7</name>
    <dbReference type="NCBI Taxonomy" id="2017147"/>
    <lineage>
        <taxon>Bacteria</taxon>
        <taxon>Candidatus Berkelbacteria</taxon>
    </lineage>
</organism>
<accession>A0A554LJB6</accession>
<evidence type="ECO:0000313" key="4">
    <source>
        <dbReference type="Proteomes" id="UP000315689"/>
    </source>
</evidence>
<dbReference type="Pfam" id="PF07853">
    <property type="entry name" value="DUF1648"/>
    <property type="match status" value="1"/>
</dbReference>
<dbReference type="PANTHER" id="PTHR37810:SF5">
    <property type="entry name" value="IMMUNITY PROTEIN SDPI"/>
    <property type="match status" value="1"/>
</dbReference>
<sequence length="223" mass="26078">MKLMKKLFWGKWDWLILALIGCVFILSGMLWQELPDQLPVHWNFAGEPDRYGSKFINLFALPIFSLLTLLGMSWIPRIDPFSKNYEKFAGAFMTFKAIITLFFIYLYAVVIYASFYGDNIPGNIFFIPAFSVLFIIMGYYLPRLRRNYFIGIRTPWTLSSDESWDKSHFWAGRVFVAVGLINLLGIFIDSFYSIWLFFSILSLGIIGIVIYSYFVYKKDKNNV</sequence>
<dbReference type="InterPro" id="IPR025962">
    <property type="entry name" value="SdpI/YhfL"/>
</dbReference>
<dbReference type="GO" id="GO:0009636">
    <property type="term" value="P:response to toxic substance"/>
    <property type="evidence" value="ECO:0007669"/>
    <property type="project" value="TreeGrafter"/>
</dbReference>
<dbReference type="PIRSF" id="PIRSF038959">
    <property type="entry name" value="SdpI"/>
    <property type="match status" value="1"/>
</dbReference>
<feature type="transmembrane region" description="Helical" evidence="1">
    <location>
        <begin position="88"/>
        <end position="114"/>
    </location>
</feature>
<dbReference type="InterPro" id="IPR012867">
    <property type="entry name" value="DUF1648"/>
</dbReference>
<feature type="transmembrane region" description="Helical" evidence="1">
    <location>
        <begin position="170"/>
        <end position="188"/>
    </location>
</feature>
<feature type="transmembrane region" description="Helical" evidence="1">
    <location>
        <begin position="120"/>
        <end position="141"/>
    </location>
</feature>
<protein>
    <recommendedName>
        <fullName evidence="2">DUF1648 domain-containing protein</fullName>
    </recommendedName>
</protein>
<gene>
    <name evidence="3" type="ORF">CEN89_341</name>
</gene>
<feature type="transmembrane region" description="Helical" evidence="1">
    <location>
        <begin position="12"/>
        <end position="31"/>
    </location>
</feature>
<feature type="domain" description="DUF1648" evidence="2">
    <location>
        <begin position="19"/>
        <end position="64"/>
    </location>
</feature>
<name>A0A554LJB6_9BACT</name>
<comment type="caution">
    <text evidence="3">The sequence shown here is derived from an EMBL/GenBank/DDBJ whole genome shotgun (WGS) entry which is preliminary data.</text>
</comment>
<keyword evidence="1" id="KW-0812">Transmembrane</keyword>
<keyword evidence="1" id="KW-1133">Transmembrane helix</keyword>
<keyword evidence="1" id="KW-0472">Membrane</keyword>
<dbReference type="AlphaFoldDB" id="A0A554LJB6"/>
<feature type="transmembrane region" description="Helical" evidence="1">
    <location>
        <begin position="194"/>
        <end position="216"/>
    </location>
</feature>
<dbReference type="Pfam" id="PF13630">
    <property type="entry name" value="SdpI"/>
    <property type="match status" value="1"/>
</dbReference>